<organism evidence="1 2">
    <name type="scientific">Durusdinium trenchii</name>
    <dbReference type="NCBI Taxonomy" id="1381693"/>
    <lineage>
        <taxon>Eukaryota</taxon>
        <taxon>Sar</taxon>
        <taxon>Alveolata</taxon>
        <taxon>Dinophyceae</taxon>
        <taxon>Suessiales</taxon>
        <taxon>Symbiodiniaceae</taxon>
        <taxon>Durusdinium</taxon>
    </lineage>
</organism>
<protein>
    <recommendedName>
        <fullName evidence="3">JmjC domain-containing protein</fullName>
    </recommendedName>
</protein>
<dbReference type="SUPFAM" id="SSF53448">
    <property type="entry name" value="Nucleotide-diphospho-sugar transferases"/>
    <property type="match status" value="1"/>
</dbReference>
<evidence type="ECO:0000313" key="1">
    <source>
        <dbReference type="EMBL" id="CAK8997015.1"/>
    </source>
</evidence>
<dbReference type="SUPFAM" id="SSF51197">
    <property type="entry name" value="Clavaminate synthase-like"/>
    <property type="match status" value="1"/>
</dbReference>
<dbReference type="Gene3D" id="3.90.550.20">
    <property type="match status" value="1"/>
</dbReference>
<dbReference type="EMBL" id="CAXAMN010001947">
    <property type="protein sequence ID" value="CAK8997015.1"/>
    <property type="molecule type" value="Genomic_DNA"/>
</dbReference>
<evidence type="ECO:0008006" key="3">
    <source>
        <dbReference type="Google" id="ProtNLM"/>
    </source>
</evidence>
<gene>
    <name evidence="1" type="ORF">CCMP2556_LOCUS4689</name>
</gene>
<reference evidence="1 2" key="1">
    <citation type="submission" date="2024-02" db="EMBL/GenBank/DDBJ databases">
        <authorList>
            <person name="Chen Y."/>
            <person name="Shah S."/>
            <person name="Dougan E. K."/>
            <person name="Thang M."/>
            <person name="Chan C."/>
        </authorList>
    </citation>
    <scope>NUCLEOTIDE SEQUENCE [LARGE SCALE GENOMIC DNA]</scope>
</reference>
<accession>A0ABP0I364</accession>
<name>A0ABP0I364_9DINO</name>
<dbReference type="InterPro" id="IPR012334">
    <property type="entry name" value="Pectin_lyas_fold"/>
</dbReference>
<keyword evidence="2" id="KW-1185">Reference proteome</keyword>
<dbReference type="Pfam" id="PF05704">
    <property type="entry name" value="Caps_synth"/>
    <property type="match status" value="1"/>
</dbReference>
<dbReference type="InterPro" id="IPR029044">
    <property type="entry name" value="Nucleotide-diphossugar_trans"/>
</dbReference>
<proteinExistence type="predicted"/>
<dbReference type="PANTHER" id="PTHR32385">
    <property type="entry name" value="MANNOSYL PHOSPHORYLINOSITOL CERAMIDE SYNTHASE"/>
    <property type="match status" value="1"/>
</dbReference>
<dbReference type="Gene3D" id="2.160.20.10">
    <property type="entry name" value="Single-stranded right-handed beta-helix, Pectin lyase-like"/>
    <property type="match status" value="1"/>
</dbReference>
<dbReference type="InterPro" id="IPR008441">
    <property type="entry name" value="AfumC-like_glycosyl_Trfase"/>
</dbReference>
<comment type="caution">
    <text evidence="1">The sequence shown here is derived from an EMBL/GenBank/DDBJ whole genome shotgun (WGS) entry which is preliminary data.</text>
</comment>
<sequence length="1360" mass="149078">MQVAHLHHAAILDLDQARALPGPQHRGSGRCTGSGVWKAWPMVSLPFCLKRRLGHCRRRECGLLAPLRYLCRDGEPWRTQLRRWPTESRDPEVFWEEAVPDGAAVDVLELAGSFARVRTMSGMEGWVQKQYLRGFVRTGHQVTSVGCLMPGTQASGPSVLKAAVPSVSGWKGAPLPRLERLKGVLESLQLRCQLAAEELCPSAARDAPQFLRYAWAAPATAIVLGAWQGGRGITFRGSSSELLRALDLLGYLSVPGDLLDEIIPLELGTSAPSFSCALLGEGADFFLRREALPFGHAVALLAGGPLQVRLRPPESPVPSDALLGHRTAALSRVDLFHHDFAASAELEAELHEGDVLLIPPGWWHQPLALSPAAMAVKPYLSEAMVPPLQRLLCATDLLVKEDTTMSEILRLLGLQLRVGAWPFWPASTPDGSFQDRRRRALEEQPGFVYSGQALPADADLWSKDELQSFIATGGFIQPRRRRLRLPRDAVPRTAAPQLREWLEIPLDQGDLSIPSEDAPKVIWMYWAQGSKQLNGFRRLCVHTWQVQNPDWKIKILEKETVARFIEPSELPRCYEELPAAQQSDALRLALLAKYGGVYTDVATICLRPLEDWLWGSMSDGTLEQGLGAWYLACFGMEPGVSKEYVENWFLAARANHPLVLAWRDLYNTGWEGVRTRHDYPLQPLFRDVDLSHISIAEHRDWLLMHVCFKKLIDEDAGLRRIWAEEMTLLKADEGALAWMADVDADRPEDAVRLWLGQDVAWTSRQLELAPMLKFVGDAAQVEASLMEAPETEMMCLQGPCPDIRATEKEGILRRVTVPVVTRGGVKTTLLGSEIGASLGTCNGQLRVVALVSPSMESGYSSDAREGGQLSLTGRYKVSSQITITEKCRVVGSQATVVVEEEILFKKDVRFIGSIRFVGQEHRGPQARCLEVEGRLAFMLAAVTFEGCGGPETEDGGGIYGGSDVTSFRSNITFERCQAIDGGGLFVGQNFKSSSSTFEFKSCEAHYSGGGMLVKGNVTLASWAIARFESCRATDTSGHGLGGGGLAVSGDKFTASGNISFHNCSAFAGGGLSMPAANSVLANTGGIIAAKDCRAQTNGGGLLVSSLRQAKRAHMDFQSCFAGQSGAGIAMHWNGRLRGTTRFVDGHAVVQGGAISAQTLEVEGRMEIRRSRAFEGGGIALTHKMIMSKGDVYMEKCFAHTRGGCIFAISMVVASGNLDLKEASAMHTGGAVFVQGIFKQLDGRIAVANSSAALGGGIRCSWFLQYKGLLSVEDTIARETNISKLYAQGGDSDSQLHCWTPRRRWNTSYYDYDRRQVNHGSWSCFQRWMHHNLSKTSNFGQVVPIQPGQVLEHPRRNHRVR</sequence>
<evidence type="ECO:0000313" key="2">
    <source>
        <dbReference type="Proteomes" id="UP001642484"/>
    </source>
</evidence>
<dbReference type="PANTHER" id="PTHR32385:SF15">
    <property type="entry name" value="INOSITOL PHOSPHOCERAMIDE MANNOSYLTRANSFERASE 1"/>
    <property type="match status" value="1"/>
</dbReference>
<dbReference type="Proteomes" id="UP001642484">
    <property type="component" value="Unassembled WGS sequence"/>
</dbReference>
<dbReference type="InterPro" id="IPR051706">
    <property type="entry name" value="Glycosyltransferase_domain"/>
</dbReference>
<dbReference type="Gene3D" id="2.60.120.650">
    <property type="entry name" value="Cupin"/>
    <property type="match status" value="1"/>
</dbReference>